<evidence type="ECO:0000313" key="2">
    <source>
        <dbReference type="EMBL" id="GEM09281.1"/>
    </source>
</evidence>
<evidence type="ECO:0000313" key="3">
    <source>
        <dbReference type="Proteomes" id="UP000321518"/>
    </source>
</evidence>
<evidence type="ECO:0000259" key="1">
    <source>
        <dbReference type="PROSITE" id="PS00028"/>
    </source>
</evidence>
<protein>
    <recommendedName>
        <fullName evidence="1">C2H2-type domain-containing protein</fullName>
    </recommendedName>
</protein>
<dbReference type="InterPro" id="IPR013087">
    <property type="entry name" value="Znf_C2H2_type"/>
</dbReference>
<feature type="domain" description="C2H2-type" evidence="1">
    <location>
        <begin position="5"/>
        <end position="28"/>
    </location>
</feature>
<dbReference type="Proteomes" id="UP000321518">
    <property type="component" value="Unassembled WGS sequence"/>
</dbReference>
<proteinExistence type="predicted"/>
<dbReference type="InterPro" id="IPR041078">
    <property type="entry name" value="Plavaka"/>
</dbReference>
<dbReference type="AlphaFoldDB" id="A0A511KFX3"/>
<comment type="caution">
    <text evidence="2">The sequence shown here is derived from an EMBL/GenBank/DDBJ whole genome shotgun (WGS) entry which is preliminary data.</text>
</comment>
<dbReference type="PROSITE" id="PS00028">
    <property type="entry name" value="ZINC_FINGER_C2H2_1"/>
    <property type="match status" value="1"/>
</dbReference>
<dbReference type="EMBL" id="BJWK01000007">
    <property type="protein sequence ID" value="GEM09281.1"/>
    <property type="molecule type" value="Genomic_DNA"/>
</dbReference>
<dbReference type="OrthoDB" id="3199698at2759"/>
<reference evidence="2 3" key="1">
    <citation type="submission" date="2019-07" db="EMBL/GenBank/DDBJ databases">
        <title>Rhodotorula toruloides NBRC10032 genome sequencing.</title>
        <authorList>
            <person name="Shida Y."/>
            <person name="Takaku H."/>
            <person name="Ogasawara W."/>
            <person name="Mori K."/>
        </authorList>
    </citation>
    <scope>NUCLEOTIDE SEQUENCE [LARGE SCALE GENOMIC DNA]</scope>
    <source>
        <strain evidence="2 3">NBRC10032</strain>
    </source>
</reference>
<organism evidence="2 3">
    <name type="scientific">Rhodotorula toruloides</name>
    <name type="common">Yeast</name>
    <name type="synonym">Rhodosporidium toruloides</name>
    <dbReference type="NCBI Taxonomy" id="5286"/>
    <lineage>
        <taxon>Eukaryota</taxon>
        <taxon>Fungi</taxon>
        <taxon>Dikarya</taxon>
        <taxon>Basidiomycota</taxon>
        <taxon>Pucciniomycotina</taxon>
        <taxon>Microbotryomycetes</taxon>
        <taxon>Sporidiobolales</taxon>
        <taxon>Sporidiobolaceae</taxon>
        <taxon>Rhodotorula</taxon>
    </lineage>
</organism>
<gene>
    <name evidence="2" type="ORF">Rt10032_c07g3298</name>
</gene>
<name>A0A511KFX3_RHOTO</name>
<sequence>MAHRCPFPRCLRIFDKPRALGVHCARAHCGEAVPLEDHHPTLAERIFWDGYEASVREKTATAVATVDMGPREFDVETHPDAAWPCDEPGEFLPTHHAAPLDIENLLHAASDPLFPFDSSSQFRWTCIAVRMLEADTLDFLGNLEKDGVPRPFQSKKAAMQIVDKIPQDVESLSLDLINYGLVDLVGVVGYEYLTNKVEIYMRDTRAVLEHLLGNPAFADHRLIPTRIHEQTRGRWESLPRGWCGVRIDLASYSTLCSTGTGGAAEHPVYMTIPCNAAYFRRGDYGANIVVLLWEPVRPLLEEGALLKYADGYFRWTRVYFGPQSLDYPEQCWMHRVVEGWCTTAASEQIRADAQQQDGVTAQRTFAKERGLHLEQPWYAHFGIDGNSLNTADPLHQVLNGTIKQLTLDRLVLPYLHEITGDGQREAAILSRLSRHLTLVPVFPGLRRFAEGIMFKQWTGENTLALVVYISVALYNLTGQDGQLEHATVVDEIPELFALLAIFALLSRSFESTAADRFTQTQAYRRFLFLLRQSDLFDFQTTFRWPRMHSLKRYDYWTLAQGTPANHDTSIWERMHKKVVKDPYRRSNHLLPTEQITRTNMRQDALTAFVVVTALSGELDTPLPHFASARTGLAYPTPFMEMKLRGNTCQTDTHRIYASPSYFSRSTNTRIRRYDPVLILNHQLPPSAGFRAFEIGRVRIFFSIPLCGRELQLALVEDYVTERGGRPLLPIRQPTVRLARLPGGEVRRRVILTSDIYRSVLLLPIFEDKDLPDDLTFANILSRWGEAGGSFAVSVFSDLAMFNLLGPSLMV</sequence>
<dbReference type="Pfam" id="PF18759">
    <property type="entry name" value="Plavaka"/>
    <property type="match status" value="1"/>
</dbReference>
<accession>A0A511KFX3</accession>